<name>A0A6C0LQZ5_9ZZZZ</name>
<reference evidence="3" key="1">
    <citation type="journal article" date="2020" name="Nature">
        <title>Giant virus diversity and host interactions through global metagenomics.</title>
        <authorList>
            <person name="Schulz F."/>
            <person name="Roux S."/>
            <person name="Paez-Espino D."/>
            <person name="Jungbluth S."/>
            <person name="Walsh D.A."/>
            <person name="Denef V.J."/>
            <person name="McMahon K.D."/>
            <person name="Konstantinidis K.T."/>
            <person name="Eloe-Fadrosh E.A."/>
            <person name="Kyrpides N.C."/>
            <person name="Woyke T."/>
        </authorList>
    </citation>
    <scope>NUCLEOTIDE SEQUENCE</scope>
    <source>
        <strain evidence="3">GVMAG-M-3300027969-2</strain>
    </source>
</reference>
<dbReference type="EMBL" id="MN740541">
    <property type="protein sequence ID" value="QHU32780.1"/>
    <property type="molecule type" value="Genomic_DNA"/>
</dbReference>
<dbReference type="InterPro" id="IPR036236">
    <property type="entry name" value="Znf_C2H2_sf"/>
</dbReference>
<dbReference type="SUPFAM" id="SSF57667">
    <property type="entry name" value="beta-beta-alpha zinc fingers"/>
    <property type="match status" value="1"/>
</dbReference>
<dbReference type="GO" id="GO:0003676">
    <property type="term" value="F:nucleic acid binding"/>
    <property type="evidence" value="ECO:0007669"/>
    <property type="project" value="InterPro"/>
</dbReference>
<dbReference type="InterPro" id="IPR003604">
    <property type="entry name" value="Matrin/U1-like-C_Znf_C2H2"/>
</dbReference>
<feature type="domain" description="C2H2-type" evidence="2">
    <location>
        <begin position="92"/>
        <end position="124"/>
    </location>
</feature>
<evidence type="ECO:0000256" key="1">
    <source>
        <dbReference type="SAM" id="Coils"/>
    </source>
</evidence>
<organism evidence="3">
    <name type="scientific">viral metagenome</name>
    <dbReference type="NCBI Taxonomy" id="1070528"/>
    <lineage>
        <taxon>unclassified sequences</taxon>
        <taxon>metagenomes</taxon>
        <taxon>organismal metagenomes</taxon>
    </lineage>
</organism>
<proteinExistence type="predicted"/>
<dbReference type="SMART" id="SM00451">
    <property type="entry name" value="ZnF_U1"/>
    <property type="match status" value="2"/>
</dbReference>
<dbReference type="AlphaFoldDB" id="A0A6C0LQZ5"/>
<dbReference type="Gene3D" id="3.30.160.60">
    <property type="entry name" value="Classic Zinc Finger"/>
    <property type="match status" value="1"/>
</dbReference>
<dbReference type="GO" id="GO:0008270">
    <property type="term" value="F:zinc ion binding"/>
    <property type="evidence" value="ECO:0007669"/>
    <property type="project" value="InterPro"/>
</dbReference>
<sequence>METKIKPEKDSEFYCEKCDYNTYCNTKYLKHISTNKHKLAYLETQGNGNSAKFVCEACSYYTNKISNYKTHLSSEKHKNNISNTPPSNKITNTCEDCGKEFHTQSGLWKHRKKCVKEQHNISNEQNICKVIDKKPDEETKVSITNNIPMDLILEVIKQSKEIQNVLIEQTKELQNKLLEKENQLLEKENQLLEQNAEHHKQLIELAKKPSMVNSNNTNNQFNLNFFLNETCKNAMNIQDFIQSIKLTTQDFETTGRIGFVDGISRIFINELKRLEVERRPLHCTDVKRETVYVKDNDTWEKENQEKKKLKWAINSIAQLNLNQVQEWQQEYPECRENNTKANTKFNEMAMIALGGFGDEQETKFREKIMKNVLKEVVVSKEM</sequence>
<evidence type="ECO:0000259" key="2">
    <source>
        <dbReference type="PROSITE" id="PS50157"/>
    </source>
</evidence>
<dbReference type="PROSITE" id="PS50157">
    <property type="entry name" value="ZINC_FINGER_C2H2_2"/>
    <property type="match status" value="1"/>
</dbReference>
<keyword evidence="1" id="KW-0175">Coiled coil</keyword>
<accession>A0A6C0LQZ5</accession>
<protein>
    <recommendedName>
        <fullName evidence="2">C2H2-type domain-containing protein</fullName>
    </recommendedName>
</protein>
<evidence type="ECO:0000313" key="3">
    <source>
        <dbReference type="EMBL" id="QHU32780.1"/>
    </source>
</evidence>
<dbReference type="InterPro" id="IPR013087">
    <property type="entry name" value="Znf_C2H2_type"/>
</dbReference>
<feature type="coiled-coil region" evidence="1">
    <location>
        <begin position="163"/>
        <end position="202"/>
    </location>
</feature>
<dbReference type="SMART" id="SM00355">
    <property type="entry name" value="ZnF_C2H2"/>
    <property type="match status" value="3"/>
</dbReference>